<name>V5Z7T8_9GAMM</name>
<protein>
    <recommendedName>
        <fullName evidence="3">NAD-dependent protein deacylase</fullName>
        <ecNumber evidence="3">2.3.1.286</ecNumber>
    </recommendedName>
    <alternativeName>
        <fullName evidence="3">Regulatory protein SIR2 homolog</fullName>
    </alternativeName>
</protein>
<keyword evidence="2 3" id="KW-0520">NAD</keyword>
<keyword evidence="3" id="KW-0862">Zinc</keyword>
<reference evidence="6 7" key="1">
    <citation type="journal article" date="2013" name="Syst. Appl. Microbiol.">
        <title>Phylogenetic position and virulence apparatus of the pear flower necrosis pathogen Erwinia piriflorinigrans CFBP 5888T as assessed by comparative genomics.</title>
        <authorList>
            <person name="Smits T.H."/>
            <person name="Rezzonico F."/>
            <person name="Lopez M.M."/>
            <person name="Blom J."/>
            <person name="Goesmann A."/>
            <person name="Frey J.E."/>
            <person name="Duffy B."/>
        </authorList>
    </citation>
    <scope>NUCLEOTIDE SEQUENCE [LARGE SCALE GENOMIC DNA]</scope>
    <source>
        <strain evidence="7">CFBP5888</strain>
    </source>
</reference>
<dbReference type="InterPro" id="IPR029035">
    <property type="entry name" value="DHS-like_NAD/FAD-binding_dom"/>
</dbReference>
<dbReference type="NCBIfam" id="NF001755">
    <property type="entry name" value="PRK00481.1-5"/>
    <property type="match status" value="1"/>
</dbReference>
<dbReference type="Gene3D" id="3.30.1600.10">
    <property type="entry name" value="SIR2/SIRT2 'Small Domain"/>
    <property type="match status" value="1"/>
</dbReference>
<dbReference type="InterPro" id="IPR027546">
    <property type="entry name" value="Sirtuin_class_III"/>
</dbReference>
<evidence type="ECO:0000256" key="1">
    <source>
        <dbReference type="ARBA" id="ARBA00022679"/>
    </source>
</evidence>
<dbReference type="GO" id="GO:0008270">
    <property type="term" value="F:zinc ion binding"/>
    <property type="evidence" value="ECO:0007669"/>
    <property type="project" value="UniProtKB-UniRule"/>
</dbReference>
<organism evidence="6 7">
    <name type="scientific">Erwinia piriflorinigrans CFBP 5888</name>
    <dbReference type="NCBI Taxonomy" id="1161919"/>
    <lineage>
        <taxon>Bacteria</taxon>
        <taxon>Pseudomonadati</taxon>
        <taxon>Pseudomonadota</taxon>
        <taxon>Gammaproteobacteria</taxon>
        <taxon>Enterobacterales</taxon>
        <taxon>Erwiniaceae</taxon>
        <taxon>Erwinia</taxon>
    </lineage>
</organism>
<comment type="caution">
    <text evidence="3 4">Lacks conserved residue(s) required for the propagation of feature annotation.</text>
</comment>
<dbReference type="GO" id="GO:0017136">
    <property type="term" value="F:histone deacetylase activity, NAD-dependent"/>
    <property type="evidence" value="ECO:0007669"/>
    <property type="project" value="TreeGrafter"/>
</dbReference>
<feature type="domain" description="Deacetylase sirtuin-type" evidence="5">
    <location>
        <begin position="21"/>
        <end position="274"/>
    </location>
</feature>
<feature type="binding site" evidence="3">
    <location>
        <begin position="242"/>
        <end position="244"/>
    </location>
    <ligand>
        <name>NAD(+)</name>
        <dbReference type="ChEBI" id="CHEBI:57540"/>
    </ligand>
</feature>
<dbReference type="InterPro" id="IPR026590">
    <property type="entry name" value="Ssirtuin_cat_dom"/>
</dbReference>
<dbReference type="EC" id="2.3.1.286" evidence="3"/>
<keyword evidence="6" id="KW-0328">Glycosyltransferase</keyword>
<evidence type="ECO:0000313" key="6">
    <source>
        <dbReference type="EMBL" id="CCG87009.1"/>
    </source>
</evidence>
<dbReference type="GO" id="GO:0036055">
    <property type="term" value="F:protein-succinyllysine desuccinylase activity"/>
    <property type="evidence" value="ECO:0007669"/>
    <property type="project" value="UniProtKB-UniRule"/>
</dbReference>
<dbReference type="PROSITE" id="PS50305">
    <property type="entry name" value="SIRTUIN"/>
    <property type="match status" value="1"/>
</dbReference>
<feature type="binding site" evidence="3">
    <location>
        <begin position="131"/>
        <end position="134"/>
    </location>
    <ligand>
        <name>NAD(+)</name>
        <dbReference type="ChEBI" id="CHEBI:57540"/>
    </ligand>
</feature>
<feature type="binding site" evidence="3">
    <location>
        <position position="157"/>
    </location>
    <ligand>
        <name>Zn(2+)</name>
        <dbReference type="ChEBI" id="CHEBI:29105"/>
    </ligand>
</feature>
<dbReference type="Pfam" id="PF02146">
    <property type="entry name" value="SIR2"/>
    <property type="match status" value="1"/>
</dbReference>
<evidence type="ECO:0000256" key="3">
    <source>
        <dbReference type="HAMAP-Rule" id="MF_01121"/>
    </source>
</evidence>
<dbReference type="InterPro" id="IPR003000">
    <property type="entry name" value="Sirtuin"/>
</dbReference>
<dbReference type="Proteomes" id="UP000018217">
    <property type="component" value="Unassembled WGS sequence"/>
</dbReference>
<proteinExistence type="inferred from homology"/>
<keyword evidence="3" id="KW-0479">Metal-binding</keyword>
<comment type="catalytic activity">
    <reaction evidence="3">
        <text>N(6)-(2-hydroxyisobutanoyl)-L-lysyl-[protein] + NAD(+) + H2O = 2''-O-(2-hydroxyisobutanoyl)-ADP-D-ribose + nicotinamide + L-lysyl-[protein]</text>
        <dbReference type="Rhea" id="RHEA:24364"/>
        <dbReference type="Rhea" id="RHEA-COMP:9752"/>
        <dbReference type="Rhea" id="RHEA-COMP:15921"/>
        <dbReference type="ChEBI" id="CHEBI:15377"/>
        <dbReference type="ChEBI" id="CHEBI:17154"/>
        <dbReference type="ChEBI" id="CHEBI:29969"/>
        <dbReference type="ChEBI" id="CHEBI:57540"/>
        <dbReference type="ChEBI" id="CHEBI:144968"/>
        <dbReference type="ChEBI" id="CHEBI:144969"/>
    </reaction>
</comment>
<dbReference type="Gene3D" id="3.40.50.1220">
    <property type="entry name" value="TPP-binding domain"/>
    <property type="match status" value="1"/>
</dbReference>
<dbReference type="SUPFAM" id="SSF52467">
    <property type="entry name" value="DHS-like NAD/FAD-binding domain"/>
    <property type="match status" value="1"/>
</dbReference>
<sequence>MRTPRRRLRLARYKKTRRQVHQRFRQRIFERDRNIEIARYPLPRIVVLTGAGISAESGIKTFRAEDGLWEDHRVEDVATPEGFARNPQQVQEFYNQRRRQLQQSEVQPNAAHMALAELEAALGDRFLLVTQNIDNLHERAGNRNVIHMHGELLKVRCAHSGQILHWNEDVKPDERCHCCQFPSALRPHIVWFGEMPLQMDEIYTAIAAADYFVAIGTSGHVYPAAGFVHEARLQGAHTVELNLEPSQVGSEFEQKQYGLASQVVPEWVHNVLKMIARPITLNDSEPLSAFAQRKDQVGDNSPD</sequence>
<accession>V5Z7T8</accession>
<dbReference type="GO" id="GO:0160013">
    <property type="term" value="F:NAD-dependent protein de-2-hydroxyisobutyrylase activity"/>
    <property type="evidence" value="ECO:0007669"/>
    <property type="project" value="RHEA"/>
</dbReference>
<comment type="similarity">
    <text evidence="3">Belongs to the sirtuin family. Class III subfamily.</text>
</comment>
<dbReference type="PANTHER" id="PTHR11085">
    <property type="entry name" value="NAD-DEPENDENT PROTEIN DEACYLASE SIRTUIN-5, MITOCHONDRIAL-RELATED"/>
    <property type="match status" value="1"/>
</dbReference>
<dbReference type="GO" id="GO:0036054">
    <property type="term" value="F:protein-malonyllysine demalonylase activity"/>
    <property type="evidence" value="ECO:0007669"/>
    <property type="project" value="InterPro"/>
</dbReference>
<feature type="binding site" evidence="3">
    <location>
        <position position="176"/>
    </location>
    <ligand>
        <name>Zn(2+)</name>
        <dbReference type="ChEBI" id="CHEBI:29105"/>
    </ligand>
</feature>
<gene>
    <name evidence="3 6" type="primary">cobB</name>
    <name evidence="6" type="ORF">EPIR_1644</name>
</gene>
<dbReference type="HAMAP" id="MF_01121">
    <property type="entry name" value="Sirtuin_ClassIII"/>
    <property type="match status" value="1"/>
</dbReference>
<evidence type="ECO:0000313" key="7">
    <source>
        <dbReference type="Proteomes" id="UP000018217"/>
    </source>
</evidence>
<keyword evidence="1 6" id="KW-0808">Transferase</keyword>
<comment type="caution">
    <text evidence="6">The sequence shown here is derived from an EMBL/GenBank/DDBJ whole genome shotgun (WGS) entry which is preliminary data.</text>
</comment>
<dbReference type="RefSeq" id="WP_023654807.1">
    <property type="nucleotide sequence ID" value="NZ_CAHS01000014.1"/>
</dbReference>
<comment type="function">
    <text evidence="3">NAD-dependent lysine deacetylase that specifically removes acetyl groups on target proteins. Also acts as a protein-lysine deacylase by mediating protein desuccinylation and de-2-hydroxyisobutyrylation. Modulates the activities of several proteins which are inactive in their acylated form.</text>
</comment>
<feature type="binding site" evidence="3">
    <location>
        <position position="97"/>
    </location>
    <ligand>
        <name>substrate</name>
    </ligand>
</feature>
<keyword evidence="6" id="KW-0378">Hydrolase</keyword>
<comment type="catalytic activity">
    <reaction evidence="3">
        <text>N(6)-succinyl-L-lysyl-[protein] + NAD(+) + H2O = 2''-O-succinyl-ADP-D-ribose + nicotinamide + L-lysyl-[protein]</text>
        <dbReference type="Rhea" id="RHEA:47668"/>
        <dbReference type="Rhea" id="RHEA-COMP:9752"/>
        <dbReference type="Rhea" id="RHEA-COMP:11877"/>
        <dbReference type="ChEBI" id="CHEBI:15377"/>
        <dbReference type="ChEBI" id="CHEBI:17154"/>
        <dbReference type="ChEBI" id="CHEBI:29969"/>
        <dbReference type="ChEBI" id="CHEBI:57540"/>
        <dbReference type="ChEBI" id="CHEBI:87830"/>
        <dbReference type="ChEBI" id="CHEBI:87832"/>
    </reaction>
</comment>
<feature type="binding site" evidence="3">
    <location>
        <position position="260"/>
    </location>
    <ligand>
        <name>NAD(+)</name>
        <dbReference type="ChEBI" id="CHEBI:57540"/>
    </ligand>
</feature>
<dbReference type="GO" id="GO:0005737">
    <property type="term" value="C:cytoplasm"/>
    <property type="evidence" value="ECO:0007669"/>
    <property type="project" value="UniProtKB-SubCell"/>
</dbReference>
<dbReference type="AlphaFoldDB" id="V5Z7T8"/>
<feature type="binding site" evidence="3">
    <location>
        <begin position="50"/>
        <end position="69"/>
    </location>
    <ligand>
        <name>NAD(+)</name>
        <dbReference type="ChEBI" id="CHEBI:57540"/>
    </ligand>
</feature>
<dbReference type="OrthoDB" id="9800582at2"/>
<dbReference type="CDD" id="cd01412">
    <property type="entry name" value="SIRT5_Af1_CobB"/>
    <property type="match status" value="1"/>
</dbReference>
<feature type="binding site" evidence="3">
    <location>
        <position position="94"/>
    </location>
    <ligand>
        <name>substrate</name>
    </ligand>
</feature>
<comment type="catalytic activity">
    <reaction evidence="3">
        <text>N(6)-acetyl-L-lysyl-[protein] + NAD(+) + H2O = 2''-O-acetyl-ADP-D-ribose + nicotinamide + L-lysyl-[protein]</text>
        <dbReference type="Rhea" id="RHEA:43636"/>
        <dbReference type="Rhea" id="RHEA-COMP:9752"/>
        <dbReference type="Rhea" id="RHEA-COMP:10731"/>
        <dbReference type="ChEBI" id="CHEBI:15377"/>
        <dbReference type="ChEBI" id="CHEBI:17154"/>
        <dbReference type="ChEBI" id="CHEBI:29969"/>
        <dbReference type="ChEBI" id="CHEBI:57540"/>
        <dbReference type="ChEBI" id="CHEBI:61930"/>
        <dbReference type="ChEBI" id="CHEBI:83767"/>
        <dbReference type="EC" id="2.3.1.286"/>
    </reaction>
</comment>
<evidence type="ECO:0000256" key="4">
    <source>
        <dbReference type="PROSITE-ProRule" id="PRU00236"/>
    </source>
</evidence>
<keyword evidence="3" id="KW-0963">Cytoplasm</keyword>
<dbReference type="STRING" id="1161919.EPIR_1644"/>
<dbReference type="GO" id="GO:0016757">
    <property type="term" value="F:glycosyltransferase activity"/>
    <property type="evidence" value="ECO:0007669"/>
    <property type="project" value="UniProtKB-KW"/>
</dbReference>
<feature type="binding site" evidence="3">
    <location>
        <begin position="216"/>
        <end position="218"/>
    </location>
    <ligand>
        <name>NAD(+)</name>
        <dbReference type="ChEBI" id="CHEBI:57540"/>
    </ligand>
</feature>
<dbReference type="InterPro" id="IPR050134">
    <property type="entry name" value="NAD-dep_sirtuin_deacylases"/>
</dbReference>
<dbReference type="InterPro" id="IPR026591">
    <property type="entry name" value="Sirtuin_cat_small_dom_sf"/>
</dbReference>
<keyword evidence="7" id="KW-1185">Reference proteome</keyword>
<comment type="domain">
    <text evidence="3">2 residues (Tyr-94 and Arg-97) present in a large hydrophobic pocket are probably involved in substrate specificity. They are important for desuccinylation activity, but dispensable for deacetylation activity.</text>
</comment>
<evidence type="ECO:0000259" key="5">
    <source>
        <dbReference type="PROSITE" id="PS50305"/>
    </source>
</evidence>
<comment type="subcellular location">
    <subcellularLocation>
        <location evidence="3">Cytoplasm</location>
    </subcellularLocation>
</comment>
<feature type="active site" description="Proton acceptor" evidence="3">
    <location>
        <position position="149"/>
    </location>
</feature>
<comment type="cofactor">
    <cofactor evidence="3">
        <name>Zn(2+)</name>
        <dbReference type="ChEBI" id="CHEBI:29105"/>
    </cofactor>
    <text evidence="3">Binds 1 zinc ion per subunit.</text>
</comment>
<dbReference type="GO" id="GO:0070403">
    <property type="term" value="F:NAD+ binding"/>
    <property type="evidence" value="ECO:0007669"/>
    <property type="project" value="UniProtKB-UniRule"/>
</dbReference>
<evidence type="ECO:0000256" key="2">
    <source>
        <dbReference type="ARBA" id="ARBA00023027"/>
    </source>
</evidence>
<dbReference type="PANTHER" id="PTHR11085:SF4">
    <property type="entry name" value="NAD-DEPENDENT PROTEIN DEACYLASE"/>
    <property type="match status" value="1"/>
</dbReference>
<dbReference type="EMBL" id="CAHS01000014">
    <property type="protein sequence ID" value="CCG87009.1"/>
    <property type="molecule type" value="Genomic_DNA"/>
</dbReference>